<organism evidence="1">
    <name type="scientific">Solanum lycopersicum</name>
    <name type="common">Tomato</name>
    <name type="synonym">Lycopersicon esculentum</name>
    <dbReference type="NCBI Taxonomy" id="4081"/>
    <lineage>
        <taxon>Eukaryota</taxon>
        <taxon>Viridiplantae</taxon>
        <taxon>Streptophyta</taxon>
        <taxon>Embryophyta</taxon>
        <taxon>Tracheophyta</taxon>
        <taxon>Spermatophyta</taxon>
        <taxon>Magnoliopsida</taxon>
        <taxon>eudicotyledons</taxon>
        <taxon>Gunneridae</taxon>
        <taxon>Pentapetalae</taxon>
        <taxon>asterids</taxon>
        <taxon>lamiids</taxon>
        <taxon>Solanales</taxon>
        <taxon>Solanaceae</taxon>
        <taxon>Solanoideae</taxon>
        <taxon>Solaneae</taxon>
        <taxon>Solanum</taxon>
        <taxon>Solanum subgen. Lycopersicon</taxon>
    </lineage>
</organism>
<reference evidence="1" key="1">
    <citation type="journal article" date="2012" name="Nature">
        <title>The tomato genome sequence provides insights into fleshy fruit evolution.</title>
        <authorList>
            <consortium name="Tomato Genome Consortium"/>
        </authorList>
    </citation>
    <scope>NUCLEOTIDE SEQUENCE [LARGE SCALE GENOMIC DNA]</scope>
    <source>
        <strain evidence="1">cv. Heinz 1706</strain>
    </source>
</reference>
<dbReference type="Proteomes" id="UP000004994">
    <property type="component" value="Chromosome 3"/>
</dbReference>
<dbReference type="EnsemblPlants" id="Solyc03g082390.3.1">
    <property type="protein sequence ID" value="Solyc03g082390.3.1"/>
    <property type="gene ID" value="Solyc03g082390.3"/>
</dbReference>
<sequence>MTRPPKIFNSVKSLQRKGKVLPCFCSQLTIFEFGLCSLINGYHLEYQNPNLGKRVKEEGAVLGTVSDT</sequence>
<proteinExistence type="predicted"/>
<dbReference type="InParanoid" id="A0A3Q7G9L2"/>
<dbReference type="Gramene" id="Solyc03g082390.3.1">
    <property type="protein sequence ID" value="Solyc03g082390.3.1"/>
    <property type="gene ID" value="Solyc03g082390.3"/>
</dbReference>
<name>A0A3Q7G9L2_SOLLC</name>
<protein>
    <submittedName>
        <fullName evidence="1">Uncharacterized protein</fullName>
    </submittedName>
</protein>
<evidence type="ECO:0000313" key="1">
    <source>
        <dbReference type="EnsemblPlants" id="Solyc03g082390.3.1"/>
    </source>
</evidence>
<keyword evidence="2" id="KW-1185">Reference proteome</keyword>
<evidence type="ECO:0000313" key="2">
    <source>
        <dbReference type="Proteomes" id="UP000004994"/>
    </source>
</evidence>
<dbReference type="AlphaFoldDB" id="A0A3Q7G9L2"/>
<accession>A0A3Q7G9L2</accession>
<reference evidence="1" key="2">
    <citation type="submission" date="2019-01" db="UniProtKB">
        <authorList>
            <consortium name="EnsemblPlants"/>
        </authorList>
    </citation>
    <scope>IDENTIFICATION</scope>
    <source>
        <strain evidence="1">cv. Heinz 1706</strain>
    </source>
</reference>